<dbReference type="InterPro" id="IPR051013">
    <property type="entry name" value="MBL_superfamily_lactonases"/>
</dbReference>
<sequence length="303" mass="32507">MKLSRRAALGATAALPAASLLPATASADAHSGPPPQFRTFMLGDMEVTVLLAGQANREGDMQETFGMNVDAETFAQASRDAFIPTDQAVFFFQPTVVRTGGEVVLFDTGLNVEGITGVLGAAGFAPEDVTQLVITHMHPDHIGGLSEGGTPTFANARHITGETEMSAWQANPNDPFTEKVAPLADQFELIAPGAEIVSGITAVDMFGHTPGHMGYRMSSGDAQAMLCADMTNHYVWSLAHPDWEVRFDMDKEAAAATRRRVLGEIATDRIPMIGYHMPHPAVGYVETAGDGFRWVPESYQLML</sequence>
<dbReference type="InterPro" id="IPR001279">
    <property type="entry name" value="Metallo-B-lactamas"/>
</dbReference>
<keyword evidence="8" id="KW-1185">Reference proteome</keyword>
<name>A0A0D1D6M6_9RHOB</name>
<dbReference type="AlphaFoldDB" id="A0A0D1D6M6"/>
<evidence type="ECO:0000256" key="4">
    <source>
        <dbReference type="ARBA" id="ARBA00022833"/>
    </source>
</evidence>
<dbReference type="GO" id="GO:0046872">
    <property type="term" value="F:metal ion binding"/>
    <property type="evidence" value="ECO:0007669"/>
    <property type="project" value="UniProtKB-KW"/>
</dbReference>
<keyword evidence="5" id="KW-0732">Signal</keyword>
<dbReference type="EMBL" id="JYFE01000047">
    <property type="protein sequence ID" value="KIT15623.1"/>
    <property type="molecule type" value="Genomic_DNA"/>
</dbReference>
<dbReference type="GO" id="GO:0102007">
    <property type="term" value="F:acyl-L-homoserine-lactone lactonohydrolase activity"/>
    <property type="evidence" value="ECO:0007669"/>
    <property type="project" value="UniProtKB-EC"/>
</dbReference>
<feature type="domain" description="Metallo-beta-lactamase" evidence="6">
    <location>
        <begin position="91"/>
        <end position="276"/>
    </location>
</feature>
<protein>
    <submittedName>
        <fullName evidence="7">AiiA_3 protein</fullName>
        <ecNumber evidence="7">3.1.1.81</ecNumber>
    </submittedName>
</protein>
<dbReference type="EC" id="3.1.1.81" evidence="7"/>
<dbReference type="Gene3D" id="3.60.15.10">
    <property type="entry name" value="Ribonuclease Z/Hydroxyacylglutathione hydrolase-like"/>
    <property type="match status" value="1"/>
</dbReference>
<dbReference type="CDD" id="cd07720">
    <property type="entry name" value="OPHC2-like_MBL-fold"/>
    <property type="match status" value="1"/>
</dbReference>
<proteinExistence type="inferred from homology"/>
<dbReference type="STRING" id="935700.jaqu_26040"/>
<evidence type="ECO:0000256" key="1">
    <source>
        <dbReference type="ARBA" id="ARBA00007749"/>
    </source>
</evidence>
<gene>
    <name evidence="7" type="primary">aiiA_3</name>
    <name evidence="7" type="ORF">jaqu_26040</name>
</gene>
<dbReference type="PROSITE" id="PS51318">
    <property type="entry name" value="TAT"/>
    <property type="match status" value="1"/>
</dbReference>
<dbReference type="InterPro" id="IPR006311">
    <property type="entry name" value="TAT_signal"/>
</dbReference>
<dbReference type="SUPFAM" id="SSF56281">
    <property type="entry name" value="Metallo-hydrolase/oxidoreductase"/>
    <property type="match status" value="1"/>
</dbReference>
<comment type="similarity">
    <text evidence="1">Belongs to the metallo-beta-lactamase superfamily.</text>
</comment>
<accession>A0A0D1D6M6</accession>
<organism evidence="7 8">
    <name type="scientific">Jannaschia aquimarina</name>
    <dbReference type="NCBI Taxonomy" id="935700"/>
    <lineage>
        <taxon>Bacteria</taxon>
        <taxon>Pseudomonadati</taxon>
        <taxon>Pseudomonadota</taxon>
        <taxon>Alphaproteobacteria</taxon>
        <taxon>Rhodobacterales</taxon>
        <taxon>Roseobacteraceae</taxon>
        <taxon>Jannaschia</taxon>
    </lineage>
</organism>
<feature type="signal peptide" evidence="5">
    <location>
        <begin position="1"/>
        <end position="27"/>
    </location>
</feature>
<evidence type="ECO:0000313" key="8">
    <source>
        <dbReference type="Proteomes" id="UP000032232"/>
    </source>
</evidence>
<comment type="caution">
    <text evidence="7">The sequence shown here is derived from an EMBL/GenBank/DDBJ whole genome shotgun (WGS) entry which is preliminary data.</text>
</comment>
<keyword evidence="3 7" id="KW-0378">Hydrolase</keyword>
<feature type="chain" id="PRO_5002244655" evidence="5">
    <location>
        <begin position="28"/>
        <end position="303"/>
    </location>
</feature>
<evidence type="ECO:0000256" key="2">
    <source>
        <dbReference type="ARBA" id="ARBA00022723"/>
    </source>
</evidence>
<evidence type="ECO:0000256" key="3">
    <source>
        <dbReference type="ARBA" id="ARBA00022801"/>
    </source>
</evidence>
<dbReference type="PANTHER" id="PTHR42978:SF6">
    <property type="entry name" value="QUORUM-QUENCHING LACTONASE YTNP-RELATED"/>
    <property type="match status" value="1"/>
</dbReference>
<evidence type="ECO:0000256" key="5">
    <source>
        <dbReference type="SAM" id="SignalP"/>
    </source>
</evidence>
<keyword evidence="2" id="KW-0479">Metal-binding</keyword>
<reference evidence="7 8" key="1">
    <citation type="submission" date="2015-02" db="EMBL/GenBank/DDBJ databases">
        <title>Genome Sequence of Jannaschia aquimarina DSM28248, a member of the Roseobacter clade.</title>
        <authorList>
            <person name="Voget S."/>
            <person name="Daniel R."/>
        </authorList>
    </citation>
    <scope>NUCLEOTIDE SEQUENCE [LARGE SCALE GENOMIC DNA]</scope>
    <source>
        <strain evidence="7 8">GSW-M26</strain>
    </source>
</reference>
<dbReference type="PATRIC" id="fig|935700.4.peg.2688"/>
<dbReference type="RefSeq" id="WP_043919404.1">
    <property type="nucleotide sequence ID" value="NZ_FZPF01000004.1"/>
</dbReference>
<evidence type="ECO:0000313" key="7">
    <source>
        <dbReference type="EMBL" id="KIT15623.1"/>
    </source>
</evidence>
<dbReference type="InterPro" id="IPR036866">
    <property type="entry name" value="RibonucZ/Hydroxyglut_hydro"/>
</dbReference>
<dbReference type="SMART" id="SM00849">
    <property type="entry name" value="Lactamase_B"/>
    <property type="match status" value="1"/>
</dbReference>
<keyword evidence="4" id="KW-0862">Zinc</keyword>
<dbReference type="PANTHER" id="PTHR42978">
    <property type="entry name" value="QUORUM-QUENCHING LACTONASE YTNP-RELATED-RELATED"/>
    <property type="match status" value="1"/>
</dbReference>
<dbReference type="Proteomes" id="UP000032232">
    <property type="component" value="Unassembled WGS sequence"/>
</dbReference>
<evidence type="ECO:0000259" key="6">
    <source>
        <dbReference type="SMART" id="SM00849"/>
    </source>
</evidence>
<dbReference type="Pfam" id="PF00753">
    <property type="entry name" value="Lactamase_B"/>
    <property type="match status" value="1"/>
</dbReference>
<dbReference type="OrthoDB" id="9773738at2"/>